<accession>A0ABW8JH48</accession>
<dbReference type="RefSeq" id="WP_404546578.1">
    <property type="nucleotide sequence ID" value="NZ_JADIKJ010000007.1"/>
</dbReference>
<organism evidence="1 2">
    <name type="scientific">Dyella jejuensis</name>
    <dbReference type="NCBI Taxonomy" id="1432009"/>
    <lineage>
        <taxon>Bacteria</taxon>
        <taxon>Pseudomonadati</taxon>
        <taxon>Pseudomonadota</taxon>
        <taxon>Gammaproteobacteria</taxon>
        <taxon>Lysobacterales</taxon>
        <taxon>Rhodanobacteraceae</taxon>
        <taxon>Dyella</taxon>
    </lineage>
</organism>
<reference evidence="1 2" key="1">
    <citation type="submission" date="2020-10" db="EMBL/GenBank/DDBJ databases">
        <title>Phylogeny of dyella-like bacteria.</title>
        <authorList>
            <person name="Fu J."/>
        </authorList>
    </citation>
    <scope>NUCLEOTIDE SEQUENCE [LARGE SCALE GENOMIC DNA]</scope>
    <source>
        <strain evidence="1 2">JP1</strain>
    </source>
</reference>
<keyword evidence="2" id="KW-1185">Reference proteome</keyword>
<sequence length="319" mass="33874">MIELEIQALSLTREGLVIDVGRSIVASGFTLQRQRLAQDANGILLTMVVRGPARKRRALETALDANERLVSFEIAPFEDGPPKPHFAAARTYVHPLAAPLPAVPSAPAPVAMPSAEATPPVAVDASRSKPIFQAAPEMEVEAEPEFIFIRPPTPAPAPAPSPEPFVELMALGPDVDAVDQALARLASDYPQVFPRLLTLDGSVAPAAREASLLLAGQRTGTWVFGRDYASQAKLGLDEAIGRIGAPALRALAEIDYSAGQLHIRHSPLCIHDGRSGCAFFNGYLEGLLAPVVACRSLSIFNVCCRSYGADECVLAITEG</sequence>
<gene>
    <name evidence="1" type="ORF">ISP15_07405</name>
</gene>
<comment type="caution">
    <text evidence="1">The sequence shown here is derived from an EMBL/GenBank/DDBJ whole genome shotgun (WGS) entry which is preliminary data.</text>
</comment>
<dbReference type="Proteomes" id="UP001620461">
    <property type="component" value="Unassembled WGS sequence"/>
</dbReference>
<name>A0ABW8JH48_9GAMM</name>
<evidence type="ECO:0000313" key="2">
    <source>
        <dbReference type="Proteomes" id="UP001620461"/>
    </source>
</evidence>
<evidence type="ECO:0000313" key="1">
    <source>
        <dbReference type="EMBL" id="MFK2900158.1"/>
    </source>
</evidence>
<protein>
    <recommendedName>
        <fullName evidence="3">4-vinyl reductase 4VR domain-containing protein</fullName>
    </recommendedName>
</protein>
<proteinExistence type="predicted"/>
<dbReference type="EMBL" id="JADIKJ010000007">
    <property type="protein sequence ID" value="MFK2900158.1"/>
    <property type="molecule type" value="Genomic_DNA"/>
</dbReference>
<evidence type="ECO:0008006" key="3">
    <source>
        <dbReference type="Google" id="ProtNLM"/>
    </source>
</evidence>